<dbReference type="GO" id="GO:0051073">
    <property type="term" value="F:adenosylcobinamide-GDP ribazoletransferase activity"/>
    <property type="evidence" value="ECO:0007669"/>
    <property type="project" value="UniProtKB-EC"/>
</dbReference>
<dbReference type="NCBIfam" id="TIGR00317">
    <property type="entry name" value="cobS"/>
    <property type="match status" value="1"/>
</dbReference>
<evidence type="ECO:0000256" key="11">
    <source>
        <dbReference type="ARBA" id="ARBA00022842"/>
    </source>
</evidence>
<dbReference type="Pfam" id="PF02654">
    <property type="entry name" value="CobS"/>
    <property type="match status" value="1"/>
</dbReference>
<dbReference type="PANTHER" id="PTHR34148:SF1">
    <property type="entry name" value="ADENOSYLCOBINAMIDE-GDP RIBAZOLETRANSFERASE"/>
    <property type="match status" value="1"/>
</dbReference>
<keyword evidence="10 19" id="KW-0812">Transmembrane</keyword>
<comment type="similarity">
    <text evidence="4 19">Belongs to the CobS family.</text>
</comment>
<keyword evidence="13 19" id="KW-0472">Membrane</keyword>
<evidence type="ECO:0000256" key="10">
    <source>
        <dbReference type="ARBA" id="ARBA00022692"/>
    </source>
</evidence>
<organism evidence="20 21">
    <name type="scientific">Pontibacter silvestris</name>
    <dbReference type="NCBI Taxonomy" id="2305183"/>
    <lineage>
        <taxon>Bacteria</taxon>
        <taxon>Pseudomonadati</taxon>
        <taxon>Bacteroidota</taxon>
        <taxon>Cytophagia</taxon>
        <taxon>Cytophagales</taxon>
        <taxon>Hymenobacteraceae</taxon>
        <taxon>Pontibacter</taxon>
    </lineage>
</organism>
<feature type="transmembrane region" description="Helical" evidence="19">
    <location>
        <begin position="185"/>
        <end position="204"/>
    </location>
</feature>
<evidence type="ECO:0000256" key="4">
    <source>
        <dbReference type="ARBA" id="ARBA00010561"/>
    </source>
</evidence>
<name>A0ABW4X222_9BACT</name>
<keyword evidence="7 19" id="KW-1003">Cell membrane</keyword>
<comment type="caution">
    <text evidence="20">The sequence shown here is derived from an EMBL/GenBank/DDBJ whole genome shotgun (WGS) entry which is preliminary data.</text>
</comment>
<evidence type="ECO:0000256" key="16">
    <source>
        <dbReference type="ARBA" id="ARBA00032853"/>
    </source>
</evidence>
<comment type="pathway">
    <text evidence="3 19">Cofactor biosynthesis; adenosylcobalamin biosynthesis; adenosylcobalamin from cob(II)yrinate a,c-diamide: step 7/7.</text>
</comment>
<dbReference type="InterPro" id="IPR003805">
    <property type="entry name" value="CobS"/>
</dbReference>
<evidence type="ECO:0000256" key="13">
    <source>
        <dbReference type="ARBA" id="ARBA00023136"/>
    </source>
</evidence>
<dbReference type="HAMAP" id="MF_00719">
    <property type="entry name" value="CobS"/>
    <property type="match status" value="1"/>
</dbReference>
<comment type="catalytic activity">
    <reaction evidence="18 19">
        <text>alpha-ribazole 5'-phosphate + adenosylcob(III)inamide-GDP = adenosylcob(III)alamin 5'-phosphate + GMP + H(+)</text>
        <dbReference type="Rhea" id="RHEA:23560"/>
        <dbReference type="ChEBI" id="CHEBI:15378"/>
        <dbReference type="ChEBI" id="CHEBI:57918"/>
        <dbReference type="ChEBI" id="CHEBI:58115"/>
        <dbReference type="ChEBI" id="CHEBI:60487"/>
        <dbReference type="ChEBI" id="CHEBI:60493"/>
        <dbReference type="EC" id="2.7.8.26"/>
    </reaction>
</comment>
<dbReference type="RefSeq" id="WP_229962362.1">
    <property type="nucleotide sequence ID" value="NZ_JAJJWI010000022.1"/>
</dbReference>
<dbReference type="Proteomes" id="UP001597369">
    <property type="component" value="Unassembled WGS sequence"/>
</dbReference>
<gene>
    <name evidence="19" type="primary">cobS</name>
    <name evidence="20" type="ORF">ACFSKU_14180</name>
</gene>
<evidence type="ECO:0000256" key="9">
    <source>
        <dbReference type="ARBA" id="ARBA00022679"/>
    </source>
</evidence>
<keyword evidence="9 19" id="KW-0808">Transferase</keyword>
<comment type="function">
    <text evidence="14 19">Joins adenosylcobinamide-GDP and alpha-ribazole to generate adenosylcobalamin (Ado-cobalamin). Also synthesizes adenosylcobalamin 5'-phosphate from adenosylcobinamide-GDP and alpha-ribazole 5'-phosphate.</text>
</comment>
<evidence type="ECO:0000256" key="1">
    <source>
        <dbReference type="ARBA" id="ARBA00001946"/>
    </source>
</evidence>
<evidence type="ECO:0000256" key="12">
    <source>
        <dbReference type="ARBA" id="ARBA00022989"/>
    </source>
</evidence>
<reference evidence="21" key="1">
    <citation type="journal article" date="2019" name="Int. J. Syst. Evol. Microbiol.">
        <title>The Global Catalogue of Microorganisms (GCM) 10K type strain sequencing project: providing services to taxonomists for standard genome sequencing and annotation.</title>
        <authorList>
            <consortium name="The Broad Institute Genomics Platform"/>
            <consortium name="The Broad Institute Genome Sequencing Center for Infectious Disease"/>
            <person name="Wu L."/>
            <person name="Ma J."/>
        </authorList>
    </citation>
    <scope>NUCLEOTIDE SEQUENCE [LARGE SCALE GENOMIC DNA]</scope>
    <source>
        <strain evidence="21">JCM 16545</strain>
    </source>
</reference>
<feature type="transmembrane region" description="Helical" evidence="19">
    <location>
        <begin position="210"/>
        <end position="228"/>
    </location>
</feature>
<comment type="cofactor">
    <cofactor evidence="1 19">
        <name>Mg(2+)</name>
        <dbReference type="ChEBI" id="CHEBI:18420"/>
    </cofactor>
</comment>
<evidence type="ECO:0000256" key="14">
    <source>
        <dbReference type="ARBA" id="ARBA00025228"/>
    </source>
</evidence>
<feature type="transmembrane region" description="Helical" evidence="19">
    <location>
        <begin position="37"/>
        <end position="60"/>
    </location>
</feature>
<feature type="transmembrane region" description="Helical" evidence="19">
    <location>
        <begin position="110"/>
        <end position="129"/>
    </location>
</feature>
<keyword evidence="8 19" id="KW-0169">Cobalamin biosynthesis</keyword>
<evidence type="ECO:0000256" key="6">
    <source>
        <dbReference type="ARBA" id="ARBA00015850"/>
    </source>
</evidence>
<keyword evidence="12 19" id="KW-1133">Transmembrane helix</keyword>
<evidence type="ECO:0000256" key="19">
    <source>
        <dbReference type="HAMAP-Rule" id="MF_00719"/>
    </source>
</evidence>
<feature type="transmembrane region" description="Helical" evidence="19">
    <location>
        <begin position="7"/>
        <end position="25"/>
    </location>
</feature>
<comment type="catalytic activity">
    <reaction evidence="17 19">
        <text>alpha-ribazole + adenosylcob(III)inamide-GDP = adenosylcob(III)alamin + GMP + H(+)</text>
        <dbReference type="Rhea" id="RHEA:16049"/>
        <dbReference type="ChEBI" id="CHEBI:10329"/>
        <dbReference type="ChEBI" id="CHEBI:15378"/>
        <dbReference type="ChEBI" id="CHEBI:18408"/>
        <dbReference type="ChEBI" id="CHEBI:58115"/>
        <dbReference type="ChEBI" id="CHEBI:60487"/>
        <dbReference type="EC" id="2.7.8.26"/>
    </reaction>
</comment>
<proteinExistence type="inferred from homology"/>
<feature type="transmembrane region" description="Helical" evidence="19">
    <location>
        <begin position="141"/>
        <end position="164"/>
    </location>
</feature>
<keyword evidence="11 19" id="KW-0460">Magnesium</keyword>
<evidence type="ECO:0000256" key="18">
    <source>
        <dbReference type="ARBA" id="ARBA00049504"/>
    </source>
</evidence>
<dbReference type="PANTHER" id="PTHR34148">
    <property type="entry name" value="ADENOSYLCOBINAMIDE-GDP RIBAZOLETRANSFERASE"/>
    <property type="match status" value="1"/>
</dbReference>
<accession>A0ABW4X222</accession>
<evidence type="ECO:0000256" key="17">
    <source>
        <dbReference type="ARBA" id="ARBA00048623"/>
    </source>
</evidence>
<keyword evidence="21" id="KW-1185">Reference proteome</keyword>
<sequence>MKRELNVFLTAIMFYTRLPCPGWVGHEDSLLNQSTRYLPVVGWVVGCIAAFTFLAGNILFGPSLGILLSMVTSVITTGAFHEDGFADTCDGFGGGWTKERILEIMKDSRVGTYGVVGLILLLGTKFLSLQPLVSLSTSQPLVLILLFVMAHSLSRFVACTFIFTHPYVRLSESKVKPVAQAVERYNLYIGATFALVPLLALSVATLKPALLLLLFPLFVLKLYLGNYFSKWIGGYTGDCLGATQQVSEVLIYLTSILLWKFT</sequence>
<evidence type="ECO:0000313" key="21">
    <source>
        <dbReference type="Proteomes" id="UP001597369"/>
    </source>
</evidence>
<evidence type="ECO:0000313" key="20">
    <source>
        <dbReference type="EMBL" id="MFD2068040.1"/>
    </source>
</evidence>
<dbReference type="NCBIfam" id="NF001277">
    <property type="entry name" value="PRK00235.1-3"/>
    <property type="match status" value="1"/>
</dbReference>
<evidence type="ECO:0000256" key="15">
    <source>
        <dbReference type="ARBA" id="ARBA00032605"/>
    </source>
</evidence>
<evidence type="ECO:0000256" key="2">
    <source>
        <dbReference type="ARBA" id="ARBA00004651"/>
    </source>
</evidence>
<comment type="subcellular location">
    <subcellularLocation>
        <location evidence="2 19">Cell membrane</location>
        <topology evidence="2 19">Multi-pass membrane protein</topology>
    </subcellularLocation>
</comment>
<dbReference type="EC" id="2.7.8.26" evidence="5 19"/>
<evidence type="ECO:0000256" key="3">
    <source>
        <dbReference type="ARBA" id="ARBA00004663"/>
    </source>
</evidence>
<evidence type="ECO:0000256" key="5">
    <source>
        <dbReference type="ARBA" id="ARBA00013200"/>
    </source>
</evidence>
<evidence type="ECO:0000256" key="8">
    <source>
        <dbReference type="ARBA" id="ARBA00022573"/>
    </source>
</evidence>
<evidence type="ECO:0000256" key="7">
    <source>
        <dbReference type="ARBA" id="ARBA00022475"/>
    </source>
</evidence>
<dbReference type="EMBL" id="JBHUHV010000042">
    <property type="protein sequence ID" value="MFD2068040.1"/>
    <property type="molecule type" value="Genomic_DNA"/>
</dbReference>
<protein>
    <recommendedName>
        <fullName evidence="6 19">Adenosylcobinamide-GDP ribazoletransferase</fullName>
        <ecNumber evidence="5 19">2.7.8.26</ecNumber>
    </recommendedName>
    <alternativeName>
        <fullName evidence="16 19">Cobalamin synthase</fullName>
    </alternativeName>
    <alternativeName>
        <fullName evidence="15 19">Cobalamin-5'-phosphate synthase</fullName>
    </alternativeName>
</protein>